<sequence length="177" mass="18053">MWQINCTAYKASVSSRSTKHMRSDNKPWLRFLDVRETNPQETTGPQKSCGTAQRTPGSSGILFRIFLVFAHGDALWPLKGSSGACRPDAFPQAGCGAPWPQPGGARGAGGVAAGGERPIPAAGSAAAVRALPPGWQHLRGARGGGGRAVPAGGPPGAPPRSPAAQHPPPGPQEGACP</sequence>
<evidence type="ECO:0000256" key="1">
    <source>
        <dbReference type="SAM" id="MobiDB-lite"/>
    </source>
</evidence>
<protein>
    <submittedName>
        <fullName evidence="2">Uncharacterized protein</fullName>
    </submittedName>
</protein>
<accession>A0AAV7RVT3</accession>
<dbReference type="AlphaFoldDB" id="A0AAV7RVT3"/>
<feature type="region of interest" description="Disordered" evidence="1">
    <location>
        <begin position="134"/>
        <end position="177"/>
    </location>
</feature>
<reference evidence="2" key="1">
    <citation type="journal article" date="2022" name="bioRxiv">
        <title>Sequencing and chromosome-scale assembly of the giantPleurodeles waltlgenome.</title>
        <authorList>
            <person name="Brown T."/>
            <person name="Elewa A."/>
            <person name="Iarovenko S."/>
            <person name="Subramanian E."/>
            <person name="Araus A.J."/>
            <person name="Petzold A."/>
            <person name="Susuki M."/>
            <person name="Suzuki K.-i.T."/>
            <person name="Hayashi T."/>
            <person name="Toyoda A."/>
            <person name="Oliveira C."/>
            <person name="Osipova E."/>
            <person name="Leigh N.D."/>
            <person name="Simon A."/>
            <person name="Yun M.H."/>
        </authorList>
    </citation>
    <scope>NUCLEOTIDE SEQUENCE</scope>
    <source>
        <strain evidence="2">20211129_DDA</strain>
        <tissue evidence="2">Liver</tissue>
    </source>
</reference>
<keyword evidence="3" id="KW-1185">Reference proteome</keyword>
<evidence type="ECO:0000313" key="2">
    <source>
        <dbReference type="EMBL" id="KAJ1155827.1"/>
    </source>
</evidence>
<evidence type="ECO:0000313" key="3">
    <source>
        <dbReference type="Proteomes" id="UP001066276"/>
    </source>
</evidence>
<dbReference type="EMBL" id="JANPWB010000009">
    <property type="protein sequence ID" value="KAJ1155827.1"/>
    <property type="molecule type" value="Genomic_DNA"/>
</dbReference>
<comment type="caution">
    <text evidence="2">The sequence shown here is derived from an EMBL/GenBank/DDBJ whole genome shotgun (WGS) entry which is preliminary data.</text>
</comment>
<proteinExistence type="predicted"/>
<gene>
    <name evidence="2" type="ORF">NDU88_008552</name>
</gene>
<feature type="region of interest" description="Disordered" evidence="1">
    <location>
        <begin position="96"/>
        <end position="119"/>
    </location>
</feature>
<organism evidence="2 3">
    <name type="scientific">Pleurodeles waltl</name>
    <name type="common">Iberian ribbed newt</name>
    <dbReference type="NCBI Taxonomy" id="8319"/>
    <lineage>
        <taxon>Eukaryota</taxon>
        <taxon>Metazoa</taxon>
        <taxon>Chordata</taxon>
        <taxon>Craniata</taxon>
        <taxon>Vertebrata</taxon>
        <taxon>Euteleostomi</taxon>
        <taxon>Amphibia</taxon>
        <taxon>Batrachia</taxon>
        <taxon>Caudata</taxon>
        <taxon>Salamandroidea</taxon>
        <taxon>Salamandridae</taxon>
        <taxon>Pleurodelinae</taxon>
        <taxon>Pleurodeles</taxon>
    </lineage>
</organism>
<feature type="compositionally biased region" description="Pro residues" evidence="1">
    <location>
        <begin position="152"/>
        <end position="171"/>
    </location>
</feature>
<feature type="compositionally biased region" description="Gly residues" evidence="1">
    <location>
        <begin position="104"/>
        <end position="113"/>
    </location>
</feature>
<name>A0AAV7RVT3_PLEWA</name>
<dbReference type="Proteomes" id="UP001066276">
    <property type="component" value="Chromosome 5"/>
</dbReference>